<sequence>MALQLRVSSLTKTTPSLLSSHNHNQSSISKAFLLSASPGVCKFASPSKSSTRSRQITTTRCLFGKGVVPAANDVVEGVLDGVTTSIRSISQPDRVKLDDFPLDFKFGASTSALQTEGSGSEGGRGPSTWDSFLQDFSVEGTETATNSYHKYKDDVKALKEMGMDAYRMSISWSRLLPKGSLSGGINQEGIDFYNKFFQELLDNGIEPFVTLFHFDLPTALQTQYRGFLDKKIVDDFKDFADLCFKNFGDKVKHWTTINEPQLFAMYGYRVSLSPTGDKLNDPYDAAHNIILSHAAAAKLYKRKYQAAQGGEIGISIVGQWFVPHSDSSRDKEAAERANDFMVGWFMEPLVYGDYPFIMRALVRDNLPMFTDKEKEMVKDSYDFIGVNYYTARYAKDIPFTREHKFTSTDKYQFVEQKVVLNCTTEEKNGVPIGPLPPAGGSESIYIYPAGLRDVLVYMKERYENPSSTLLRMVSAISICTTKNWIPEGRNDSQPMEKALEDNHRIEVILSHLYAVREAMKKGVNMKGFFIWALLDCMEMGSAYNVRFGLYYTDYKNDCKRYPKKSAKWLRSYLEIDRLPQEQPNENDTIEMEWDEMICE</sequence>
<gene>
    <name evidence="4" type="ORF">MKW98_022441</name>
</gene>
<dbReference type="GO" id="GO:0005975">
    <property type="term" value="P:carbohydrate metabolic process"/>
    <property type="evidence" value="ECO:0007669"/>
    <property type="project" value="InterPro"/>
</dbReference>
<organism evidence="4 5">
    <name type="scientific">Papaver atlanticum</name>
    <dbReference type="NCBI Taxonomy" id="357466"/>
    <lineage>
        <taxon>Eukaryota</taxon>
        <taxon>Viridiplantae</taxon>
        <taxon>Streptophyta</taxon>
        <taxon>Embryophyta</taxon>
        <taxon>Tracheophyta</taxon>
        <taxon>Spermatophyta</taxon>
        <taxon>Magnoliopsida</taxon>
        <taxon>Ranunculales</taxon>
        <taxon>Papaveraceae</taxon>
        <taxon>Papaveroideae</taxon>
        <taxon>Papaver</taxon>
    </lineage>
</organism>
<dbReference type="FunFam" id="3.20.20.80:FF:000020">
    <property type="entry name" value="Beta-glucosidase 12"/>
    <property type="match status" value="1"/>
</dbReference>
<protein>
    <recommendedName>
        <fullName evidence="6">Beta-glucosidase</fullName>
    </recommendedName>
</protein>
<dbReference type="InterPro" id="IPR001360">
    <property type="entry name" value="Glyco_hydro_1"/>
</dbReference>
<dbReference type="PRINTS" id="PR00131">
    <property type="entry name" value="GLHYDRLASE1"/>
</dbReference>
<dbReference type="PANTHER" id="PTHR10353">
    <property type="entry name" value="GLYCOSYL HYDROLASE"/>
    <property type="match status" value="1"/>
</dbReference>
<dbReference type="Gene3D" id="3.20.20.80">
    <property type="entry name" value="Glycosidases"/>
    <property type="match status" value="1"/>
</dbReference>
<keyword evidence="2" id="KW-0378">Hydrolase</keyword>
<evidence type="ECO:0000313" key="5">
    <source>
        <dbReference type="Proteomes" id="UP001202328"/>
    </source>
</evidence>
<name>A0AAD4RZG1_9MAGN</name>
<keyword evidence="5" id="KW-1185">Reference proteome</keyword>
<comment type="caution">
    <text evidence="4">The sequence shown here is derived from an EMBL/GenBank/DDBJ whole genome shotgun (WGS) entry which is preliminary data.</text>
</comment>
<dbReference type="Proteomes" id="UP001202328">
    <property type="component" value="Unassembled WGS sequence"/>
</dbReference>
<evidence type="ECO:0000256" key="1">
    <source>
        <dbReference type="ARBA" id="ARBA00010838"/>
    </source>
</evidence>
<proteinExistence type="inferred from homology"/>
<dbReference type="PANTHER" id="PTHR10353:SF154">
    <property type="entry name" value="BETA-GLUCOSIDASE 9-RELATED"/>
    <property type="match status" value="1"/>
</dbReference>
<dbReference type="EMBL" id="JAJJMB010016419">
    <property type="protein sequence ID" value="KAI3847308.1"/>
    <property type="molecule type" value="Genomic_DNA"/>
</dbReference>
<comment type="similarity">
    <text evidence="1 3">Belongs to the glycosyl hydrolase 1 family.</text>
</comment>
<accession>A0AAD4RZG1</accession>
<evidence type="ECO:0008006" key="6">
    <source>
        <dbReference type="Google" id="ProtNLM"/>
    </source>
</evidence>
<dbReference type="GO" id="GO:0008422">
    <property type="term" value="F:beta-glucosidase activity"/>
    <property type="evidence" value="ECO:0007669"/>
    <property type="project" value="TreeGrafter"/>
</dbReference>
<reference evidence="4" key="1">
    <citation type="submission" date="2022-04" db="EMBL/GenBank/DDBJ databases">
        <title>A functionally conserved STORR gene fusion in Papaver species that diverged 16.8 million years ago.</title>
        <authorList>
            <person name="Catania T."/>
        </authorList>
    </citation>
    <scope>NUCLEOTIDE SEQUENCE</scope>
    <source>
        <strain evidence="4">S-188037</strain>
    </source>
</reference>
<evidence type="ECO:0000313" key="4">
    <source>
        <dbReference type="EMBL" id="KAI3847308.1"/>
    </source>
</evidence>
<dbReference type="InterPro" id="IPR017853">
    <property type="entry name" value="GH"/>
</dbReference>
<evidence type="ECO:0000256" key="3">
    <source>
        <dbReference type="RuleBase" id="RU003690"/>
    </source>
</evidence>
<dbReference type="Pfam" id="PF00232">
    <property type="entry name" value="Glyco_hydro_1"/>
    <property type="match status" value="1"/>
</dbReference>
<dbReference type="SUPFAM" id="SSF51445">
    <property type="entry name" value="(Trans)glycosidases"/>
    <property type="match status" value="1"/>
</dbReference>
<dbReference type="AlphaFoldDB" id="A0AAD4RZG1"/>
<evidence type="ECO:0000256" key="2">
    <source>
        <dbReference type="ARBA" id="ARBA00022801"/>
    </source>
</evidence>